<feature type="domain" description="Transcription elongation factor Eaf N-terminal" evidence="9">
    <location>
        <begin position="20"/>
        <end position="120"/>
    </location>
</feature>
<dbReference type="GO" id="GO:0032783">
    <property type="term" value="C:super elongation complex"/>
    <property type="evidence" value="ECO:0007669"/>
    <property type="project" value="InterPro"/>
</dbReference>
<dbReference type="GO" id="GO:0003711">
    <property type="term" value="F:transcription elongation factor activity"/>
    <property type="evidence" value="ECO:0007669"/>
    <property type="project" value="TreeGrafter"/>
</dbReference>
<dbReference type="PANTHER" id="PTHR15970:SF2">
    <property type="entry name" value="ELL-ASSOCIATED FACTOR EAF"/>
    <property type="match status" value="1"/>
</dbReference>
<dbReference type="Proteomes" id="UP000516437">
    <property type="component" value="Chromosome 6"/>
</dbReference>
<feature type="compositionally biased region" description="Gly residues" evidence="8">
    <location>
        <begin position="301"/>
        <end position="317"/>
    </location>
</feature>
<proteinExistence type="inferred from homology"/>
<keyword evidence="7" id="KW-0539">Nucleus</keyword>
<evidence type="ECO:0000256" key="3">
    <source>
        <dbReference type="ARBA" id="ARBA00022553"/>
    </source>
</evidence>
<comment type="caution">
    <text evidence="10">The sequence shown here is derived from an EMBL/GenBank/DDBJ whole genome shotgun (WGS) entry which is preliminary data.</text>
</comment>
<feature type="region of interest" description="Disordered" evidence="8">
    <location>
        <begin position="118"/>
        <end position="152"/>
    </location>
</feature>
<dbReference type="AlphaFoldDB" id="A0A6A1VHI3"/>
<feature type="compositionally biased region" description="Low complexity" evidence="8">
    <location>
        <begin position="288"/>
        <end position="300"/>
    </location>
</feature>
<reference evidence="10 11" key="1">
    <citation type="journal article" date="2019" name="Plant Biotechnol. J.">
        <title>The red bayberry genome and genetic basis of sex determination.</title>
        <authorList>
            <person name="Jia H.M."/>
            <person name="Jia H.J."/>
            <person name="Cai Q.L."/>
            <person name="Wang Y."/>
            <person name="Zhao H.B."/>
            <person name="Yang W.F."/>
            <person name="Wang G.Y."/>
            <person name="Li Y.H."/>
            <person name="Zhan D.L."/>
            <person name="Shen Y.T."/>
            <person name="Niu Q.F."/>
            <person name="Chang L."/>
            <person name="Qiu J."/>
            <person name="Zhao L."/>
            <person name="Xie H.B."/>
            <person name="Fu W.Y."/>
            <person name="Jin J."/>
            <person name="Li X.W."/>
            <person name="Jiao Y."/>
            <person name="Zhou C.C."/>
            <person name="Tu T."/>
            <person name="Chai C.Y."/>
            <person name="Gao J.L."/>
            <person name="Fan L.J."/>
            <person name="van de Weg E."/>
            <person name="Wang J.Y."/>
            <person name="Gao Z.S."/>
        </authorList>
    </citation>
    <scope>NUCLEOTIDE SEQUENCE [LARGE SCALE GENOMIC DNA]</scope>
    <source>
        <tissue evidence="10">Leaves</tissue>
    </source>
</reference>
<evidence type="ECO:0000313" key="11">
    <source>
        <dbReference type="Proteomes" id="UP000516437"/>
    </source>
</evidence>
<dbReference type="Pfam" id="PF09816">
    <property type="entry name" value="EAF"/>
    <property type="match status" value="1"/>
</dbReference>
<feature type="region of interest" description="Disordered" evidence="8">
    <location>
        <begin position="1"/>
        <end position="20"/>
    </location>
</feature>
<feature type="region of interest" description="Disordered" evidence="8">
    <location>
        <begin position="279"/>
        <end position="326"/>
    </location>
</feature>
<gene>
    <name evidence="10" type="ORF">CJ030_MR6G021542</name>
</gene>
<keyword evidence="3" id="KW-0597">Phosphoprotein</keyword>
<evidence type="ECO:0000259" key="9">
    <source>
        <dbReference type="Pfam" id="PF09816"/>
    </source>
</evidence>
<dbReference type="PANTHER" id="PTHR15970">
    <property type="entry name" value="ELL-ASSOCIATED FACTOR EAF"/>
    <property type="match status" value="1"/>
</dbReference>
<keyword evidence="5" id="KW-0010">Activator</keyword>
<sequence>MAKSNDKEEPSTAPPPDRWYNLALGPSFKDHHPSSKYCTLRYEFKPASIDKNQAGSLHKNKDNRVTVEFQNNQHGKPKLSFEGISEDYKENDAVLFFDGQTFRLERLHRAVKRLRHVRQPGESASAATSAPTPSVGAAVESYSPPVSKGAKVQSLNKGIVQQIPVEVEQIDIGSSQSLDVKTKNEKDGNYPPSHLNPSTSSPDSKDCELEEHLDIVNDNDDDCGVAGNENITERESNAGFDINVPHPADMDDEIAEVDVSDDVTDKGPNAAEALRAQVNAEAKQEQTSSASSSSGSDSSGSGSGSGSGSASGSGSGSGSSSSDSESSDECVAFAAPLVKCEFRQKNGNASPGADLGFTDYGSRALLGTGAAVYGSCRIPEPNSTSFPSSCSFSIARTSKTRTDQALVEQLPTTSYAIELTATFGAFTLHRKTNFKHRKKRA</sequence>
<protein>
    <submittedName>
        <fullName evidence="10">Ell-associated factor Eaf</fullName>
    </submittedName>
</protein>
<feature type="compositionally biased region" description="Basic and acidic residues" evidence="8">
    <location>
        <begin position="1"/>
        <end position="10"/>
    </location>
</feature>
<dbReference type="InterPro" id="IPR027093">
    <property type="entry name" value="EAF_fam"/>
</dbReference>
<accession>A0A6A1VHI3</accession>
<feature type="compositionally biased region" description="Low complexity" evidence="8">
    <location>
        <begin position="123"/>
        <end position="134"/>
    </location>
</feature>
<keyword evidence="6" id="KW-0804">Transcription</keyword>
<organism evidence="10 11">
    <name type="scientific">Morella rubra</name>
    <name type="common">Chinese bayberry</name>
    <dbReference type="NCBI Taxonomy" id="262757"/>
    <lineage>
        <taxon>Eukaryota</taxon>
        <taxon>Viridiplantae</taxon>
        <taxon>Streptophyta</taxon>
        <taxon>Embryophyta</taxon>
        <taxon>Tracheophyta</taxon>
        <taxon>Spermatophyta</taxon>
        <taxon>Magnoliopsida</taxon>
        <taxon>eudicotyledons</taxon>
        <taxon>Gunneridae</taxon>
        <taxon>Pentapetalae</taxon>
        <taxon>rosids</taxon>
        <taxon>fabids</taxon>
        <taxon>Fagales</taxon>
        <taxon>Myricaceae</taxon>
        <taxon>Morella</taxon>
    </lineage>
</organism>
<evidence type="ECO:0000256" key="4">
    <source>
        <dbReference type="ARBA" id="ARBA00023015"/>
    </source>
</evidence>
<evidence type="ECO:0000256" key="7">
    <source>
        <dbReference type="ARBA" id="ARBA00023242"/>
    </source>
</evidence>
<evidence type="ECO:0000256" key="1">
    <source>
        <dbReference type="ARBA" id="ARBA00004123"/>
    </source>
</evidence>
<feature type="region of interest" description="Disordered" evidence="8">
    <location>
        <begin position="218"/>
        <end position="248"/>
    </location>
</feature>
<dbReference type="OrthoDB" id="125903at2759"/>
<evidence type="ECO:0000313" key="10">
    <source>
        <dbReference type="EMBL" id="KAB1211268.1"/>
    </source>
</evidence>
<dbReference type="EMBL" id="RXIC02000024">
    <property type="protein sequence ID" value="KAB1211268.1"/>
    <property type="molecule type" value="Genomic_DNA"/>
</dbReference>
<keyword evidence="4" id="KW-0805">Transcription regulation</keyword>
<evidence type="ECO:0000256" key="5">
    <source>
        <dbReference type="ARBA" id="ARBA00023159"/>
    </source>
</evidence>
<name>A0A6A1VHI3_9ROSI</name>
<evidence type="ECO:0000256" key="8">
    <source>
        <dbReference type="SAM" id="MobiDB-lite"/>
    </source>
</evidence>
<keyword evidence="11" id="KW-1185">Reference proteome</keyword>
<evidence type="ECO:0000256" key="2">
    <source>
        <dbReference type="ARBA" id="ARBA00007798"/>
    </source>
</evidence>
<evidence type="ECO:0000256" key="6">
    <source>
        <dbReference type="ARBA" id="ARBA00023163"/>
    </source>
</evidence>
<dbReference type="InterPro" id="IPR019194">
    <property type="entry name" value="Tscrpt_elong_fac_Eaf_N"/>
</dbReference>
<comment type="subcellular location">
    <subcellularLocation>
        <location evidence="1">Nucleus</location>
    </subcellularLocation>
</comment>
<comment type="similarity">
    <text evidence="2">Belongs to the EAF family.</text>
</comment>
<feature type="region of interest" description="Disordered" evidence="8">
    <location>
        <begin position="176"/>
        <end position="206"/>
    </location>
</feature>
<dbReference type="GO" id="GO:0006368">
    <property type="term" value="P:transcription elongation by RNA polymerase II"/>
    <property type="evidence" value="ECO:0007669"/>
    <property type="project" value="InterPro"/>
</dbReference>